<dbReference type="Proteomes" id="UP000590542">
    <property type="component" value="Unassembled WGS sequence"/>
</dbReference>
<evidence type="ECO:0000313" key="2">
    <source>
        <dbReference type="EMBL" id="NMB91619.1"/>
    </source>
</evidence>
<comment type="caution">
    <text evidence="2">The sequence shown here is derived from an EMBL/GenBank/DDBJ whole genome shotgun (WGS) entry which is preliminary data.</text>
</comment>
<evidence type="ECO:0008006" key="4">
    <source>
        <dbReference type="Google" id="ProtNLM"/>
    </source>
</evidence>
<sequence>MTLKEKKKSLRKSVRRVFKKDNIVKAVIIFATVILILTSILPYLL</sequence>
<organism evidence="2 3">
    <name type="scientific">candidate division WWE3 bacterium</name>
    <dbReference type="NCBI Taxonomy" id="2053526"/>
    <lineage>
        <taxon>Bacteria</taxon>
        <taxon>Katanobacteria</taxon>
    </lineage>
</organism>
<accession>A0A7X9E6W8</accession>
<evidence type="ECO:0000313" key="3">
    <source>
        <dbReference type="Proteomes" id="UP000590542"/>
    </source>
</evidence>
<protein>
    <recommendedName>
        <fullName evidence="4">Oligopeptide transport permease C-like N-terminal domain-containing protein</fullName>
    </recommendedName>
</protein>
<feature type="transmembrane region" description="Helical" evidence="1">
    <location>
        <begin position="21"/>
        <end position="44"/>
    </location>
</feature>
<reference evidence="2 3" key="1">
    <citation type="journal article" date="2020" name="Biotechnol. Biofuels">
        <title>New insights from the biogas microbiome by comprehensive genome-resolved metagenomics of nearly 1600 species originating from multiple anaerobic digesters.</title>
        <authorList>
            <person name="Campanaro S."/>
            <person name="Treu L."/>
            <person name="Rodriguez-R L.M."/>
            <person name="Kovalovszki A."/>
            <person name="Ziels R.M."/>
            <person name="Maus I."/>
            <person name="Zhu X."/>
            <person name="Kougias P.G."/>
            <person name="Basile A."/>
            <person name="Luo G."/>
            <person name="Schluter A."/>
            <person name="Konstantinidis K.T."/>
            <person name="Angelidaki I."/>
        </authorList>
    </citation>
    <scope>NUCLEOTIDE SEQUENCE [LARGE SCALE GENOMIC DNA]</scope>
    <source>
        <strain evidence="2">AS27yjCOA_202</strain>
    </source>
</reference>
<gene>
    <name evidence="2" type="ORF">GYA37_02085</name>
</gene>
<keyword evidence="1" id="KW-0472">Membrane</keyword>
<name>A0A7X9E6W8_UNCKA</name>
<keyword evidence="1" id="KW-0812">Transmembrane</keyword>
<keyword evidence="1" id="KW-1133">Transmembrane helix</keyword>
<evidence type="ECO:0000256" key="1">
    <source>
        <dbReference type="SAM" id="Phobius"/>
    </source>
</evidence>
<dbReference type="AlphaFoldDB" id="A0A7X9E6W8"/>
<proteinExistence type="predicted"/>
<dbReference type="EMBL" id="JAAZNV010000007">
    <property type="protein sequence ID" value="NMB91619.1"/>
    <property type="molecule type" value="Genomic_DNA"/>
</dbReference>